<accession>A0AAE0H1G0</accession>
<dbReference type="EMBL" id="LGRX02000603">
    <property type="protein sequence ID" value="KAK3288101.1"/>
    <property type="molecule type" value="Genomic_DNA"/>
</dbReference>
<evidence type="ECO:0000313" key="1">
    <source>
        <dbReference type="EMBL" id="KAK3288101.1"/>
    </source>
</evidence>
<keyword evidence="2" id="KW-1185">Reference proteome</keyword>
<dbReference type="AlphaFoldDB" id="A0AAE0H1G0"/>
<evidence type="ECO:0000313" key="2">
    <source>
        <dbReference type="Proteomes" id="UP001190700"/>
    </source>
</evidence>
<comment type="caution">
    <text evidence="1">The sequence shown here is derived from an EMBL/GenBank/DDBJ whole genome shotgun (WGS) entry which is preliminary data.</text>
</comment>
<name>A0AAE0H1G0_9CHLO</name>
<dbReference type="Proteomes" id="UP001190700">
    <property type="component" value="Unassembled WGS sequence"/>
</dbReference>
<reference evidence="1 2" key="1">
    <citation type="journal article" date="2015" name="Genome Biol. Evol.">
        <title>Comparative Genomics of a Bacterivorous Green Alga Reveals Evolutionary Causalities and Consequences of Phago-Mixotrophic Mode of Nutrition.</title>
        <authorList>
            <person name="Burns J.A."/>
            <person name="Paasch A."/>
            <person name="Narechania A."/>
            <person name="Kim E."/>
        </authorList>
    </citation>
    <scope>NUCLEOTIDE SEQUENCE [LARGE SCALE GENOMIC DNA]</scope>
    <source>
        <strain evidence="1 2">PLY_AMNH</strain>
    </source>
</reference>
<organism evidence="1 2">
    <name type="scientific">Cymbomonas tetramitiformis</name>
    <dbReference type="NCBI Taxonomy" id="36881"/>
    <lineage>
        <taxon>Eukaryota</taxon>
        <taxon>Viridiplantae</taxon>
        <taxon>Chlorophyta</taxon>
        <taxon>Pyramimonadophyceae</taxon>
        <taxon>Pyramimonadales</taxon>
        <taxon>Pyramimonadaceae</taxon>
        <taxon>Cymbomonas</taxon>
    </lineage>
</organism>
<protein>
    <submittedName>
        <fullName evidence="1">Uncharacterized protein</fullName>
    </submittedName>
</protein>
<sequence length="86" mass="9972">MGLHQDRMLRVCVHLAYCLASYATHTARTSKEYDVRIELLRVWLPIFLAHRVAEPHRALCNLLRAYCQVVATYRCLQLGMIIWSAA</sequence>
<gene>
    <name evidence="1" type="ORF">CYMTET_4406</name>
</gene>
<proteinExistence type="predicted"/>